<dbReference type="AlphaFoldDB" id="A0AAV3I767"/>
<comment type="caution">
    <text evidence="1">The sequence shown here is derived from an EMBL/GenBank/DDBJ whole genome shotgun (WGS) entry which is preliminary data.</text>
</comment>
<sequence>MIFGVVMLAESRDFAELVAMKASALMKDMSMRSGVIKGNEFNQQG</sequence>
<evidence type="ECO:0000313" key="1">
    <source>
        <dbReference type="EMBL" id="ELW36006.1"/>
    </source>
</evidence>
<protein>
    <submittedName>
        <fullName evidence="1">Uncharacterized protein</fullName>
    </submittedName>
</protein>
<accession>A0AAV3I767</accession>
<reference evidence="1 2" key="1">
    <citation type="submission" date="2012-11" db="EMBL/GenBank/DDBJ databases">
        <title>Genomic anatomy of Escherichia coli O157:H7 outbreaks.</title>
        <authorList>
            <person name="Tracy H.T."/>
            <person name="Eppinger M."/>
            <person name="Daugherty S."/>
            <person name="Agrawal S."/>
            <person name="Galens K."/>
            <person name="Tallon L."/>
            <person name="Shefchek K."/>
            <person name="Parankush S."/>
            <person name="Cebula T.A."/>
            <person name="Feng P."/>
            <person name="Soderlund R."/>
            <person name="Mammel M.K."/>
            <person name="DebRoy C."/>
            <person name="Dudley E.G."/>
            <person name="Tarr P.I."/>
            <person name="Fraser-Liggett C."/>
            <person name="Ravel J."/>
        </authorList>
    </citation>
    <scope>NUCLEOTIDE SEQUENCE [LARGE SCALE GENOMIC DNA]</scope>
    <source>
        <strain evidence="1 2">3.4880</strain>
    </source>
</reference>
<gene>
    <name evidence="1" type="ORF">EC34880_1803</name>
</gene>
<organism evidence="1 2">
    <name type="scientific">Escherichia coli 3.4880</name>
    <dbReference type="NCBI Taxonomy" id="1051347"/>
    <lineage>
        <taxon>Bacteria</taxon>
        <taxon>Pseudomonadati</taxon>
        <taxon>Pseudomonadota</taxon>
        <taxon>Gammaproteobacteria</taxon>
        <taxon>Enterobacterales</taxon>
        <taxon>Enterobacteriaceae</taxon>
        <taxon>Escherichia</taxon>
    </lineage>
</organism>
<dbReference type="Proteomes" id="UP000011584">
    <property type="component" value="Unassembled WGS sequence"/>
</dbReference>
<proteinExistence type="predicted"/>
<evidence type="ECO:0000313" key="2">
    <source>
        <dbReference type="Proteomes" id="UP000011584"/>
    </source>
</evidence>
<dbReference type="EMBL" id="AOET01000052">
    <property type="protein sequence ID" value="ELW36006.1"/>
    <property type="molecule type" value="Genomic_DNA"/>
</dbReference>
<name>A0AAV3I767_ECOLX</name>